<dbReference type="InterPro" id="IPR029208">
    <property type="entry name" value="COX14"/>
</dbReference>
<keyword evidence="4 6" id="KW-0472">Membrane</keyword>
<keyword evidence="8" id="KW-1185">Reference proteome</keyword>
<feature type="compositionally biased region" description="Basic and acidic residues" evidence="5">
    <location>
        <begin position="287"/>
        <end position="297"/>
    </location>
</feature>
<proteinExistence type="predicted"/>
<feature type="transmembrane region" description="Helical" evidence="6">
    <location>
        <begin position="97"/>
        <end position="118"/>
    </location>
</feature>
<dbReference type="AlphaFoldDB" id="A0A136JIT8"/>
<evidence type="ECO:0000313" key="8">
    <source>
        <dbReference type="Proteomes" id="UP000070501"/>
    </source>
</evidence>
<accession>A0A136JIT8</accession>
<name>A0A136JIT8_9PEZI</name>
<feature type="region of interest" description="Disordered" evidence="5">
    <location>
        <begin position="1"/>
        <end position="57"/>
    </location>
</feature>
<dbReference type="GO" id="GO:0016020">
    <property type="term" value="C:membrane"/>
    <property type="evidence" value="ECO:0007669"/>
    <property type="project" value="UniProtKB-SubCell"/>
</dbReference>
<evidence type="ECO:0000256" key="3">
    <source>
        <dbReference type="ARBA" id="ARBA00022989"/>
    </source>
</evidence>
<protein>
    <recommendedName>
        <fullName evidence="9">Cytochrome oxidase c assembly-domain-containing protein</fullName>
    </recommendedName>
</protein>
<sequence>MAADKTPRTVADATRFTSNTPHANTKSSPAATSPTGSKATASRLPPPGMSQKAVPESLDERVRRLRAAHLAARQAEVSKLDKVINSSRKYFDAAHRFTVVGLIAFSGVALMVTVYATFDMMYHNRARRSEFFALQKQFAEDSLEAARLAYMTGKATEEQIALVEEATAKARESGKELPALLSAPKQVKPAGWAKVMSTQEGGETETTERSIWPGESMTESSLSAKSEVEQPTKKGWSAWLFGGLKKEEVRYDDETYDAASNHPTSVASAISRSQHSIADSAKAAFATEKENQKHGGPLDRLGTADAPASSGKKGWLW</sequence>
<dbReference type="Proteomes" id="UP000070501">
    <property type="component" value="Unassembled WGS sequence"/>
</dbReference>
<evidence type="ECO:0000313" key="7">
    <source>
        <dbReference type="EMBL" id="KXJ97073.1"/>
    </source>
</evidence>
<gene>
    <name evidence="7" type="ORF">Micbo1qcDRAFT_155838</name>
</gene>
<feature type="compositionally biased region" description="Polar residues" evidence="5">
    <location>
        <begin position="15"/>
        <end position="40"/>
    </location>
</feature>
<comment type="subcellular location">
    <subcellularLocation>
        <location evidence="1">Membrane</location>
        <topology evidence="1">Single-pass membrane protein</topology>
    </subcellularLocation>
</comment>
<dbReference type="STRING" id="196109.A0A136JIT8"/>
<evidence type="ECO:0000256" key="6">
    <source>
        <dbReference type="SAM" id="Phobius"/>
    </source>
</evidence>
<organism evidence="7 8">
    <name type="scientific">Microdochium bolleyi</name>
    <dbReference type="NCBI Taxonomy" id="196109"/>
    <lineage>
        <taxon>Eukaryota</taxon>
        <taxon>Fungi</taxon>
        <taxon>Dikarya</taxon>
        <taxon>Ascomycota</taxon>
        <taxon>Pezizomycotina</taxon>
        <taxon>Sordariomycetes</taxon>
        <taxon>Xylariomycetidae</taxon>
        <taxon>Xylariales</taxon>
        <taxon>Microdochiaceae</taxon>
        <taxon>Microdochium</taxon>
    </lineage>
</organism>
<feature type="region of interest" description="Disordered" evidence="5">
    <location>
        <begin position="285"/>
        <end position="317"/>
    </location>
</feature>
<keyword evidence="3 6" id="KW-1133">Transmembrane helix</keyword>
<evidence type="ECO:0000256" key="1">
    <source>
        <dbReference type="ARBA" id="ARBA00004167"/>
    </source>
</evidence>
<dbReference type="EMBL" id="KQ964245">
    <property type="protein sequence ID" value="KXJ97073.1"/>
    <property type="molecule type" value="Genomic_DNA"/>
</dbReference>
<evidence type="ECO:0000256" key="5">
    <source>
        <dbReference type="SAM" id="MobiDB-lite"/>
    </source>
</evidence>
<evidence type="ECO:0000256" key="4">
    <source>
        <dbReference type="ARBA" id="ARBA00023136"/>
    </source>
</evidence>
<feature type="region of interest" description="Disordered" evidence="5">
    <location>
        <begin position="196"/>
        <end position="229"/>
    </location>
</feature>
<reference evidence="8" key="1">
    <citation type="submission" date="2016-02" db="EMBL/GenBank/DDBJ databases">
        <title>Draft genome sequence of Microdochium bolleyi, a fungal endophyte of beachgrass.</title>
        <authorList>
            <consortium name="DOE Joint Genome Institute"/>
            <person name="David A.S."/>
            <person name="May G."/>
            <person name="Haridas S."/>
            <person name="Lim J."/>
            <person name="Wang M."/>
            <person name="Labutti K."/>
            <person name="Lipzen A."/>
            <person name="Barry K."/>
            <person name="Grigoriev I.V."/>
        </authorList>
    </citation>
    <scope>NUCLEOTIDE SEQUENCE [LARGE SCALE GENOMIC DNA]</scope>
    <source>
        <strain evidence="8">J235TASD1</strain>
    </source>
</reference>
<evidence type="ECO:0008006" key="9">
    <source>
        <dbReference type="Google" id="ProtNLM"/>
    </source>
</evidence>
<dbReference type="InParanoid" id="A0A136JIT8"/>
<keyword evidence="2 6" id="KW-0812">Transmembrane</keyword>
<dbReference type="OrthoDB" id="4205486at2759"/>
<evidence type="ECO:0000256" key="2">
    <source>
        <dbReference type="ARBA" id="ARBA00022692"/>
    </source>
</evidence>
<dbReference type="Pfam" id="PF14880">
    <property type="entry name" value="COX14"/>
    <property type="match status" value="1"/>
</dbReference>